<accession>A0A1N7UI80</accession>
<sequence length="405" mass="46638">MTDEKGMTGERSAIFTVCNLAYLSKALVLAESLDKFDQPKLKIYIFDRKVEIDLPTDLAEFYWVEEIGLADVRHYAFKYDIVEFSTSLKPWITLKLLEQHDKVVFLDPDTCVFSRLDGLWRELDTRDIILTPHYVTPHVEGDIGMLRFGSFNLGFYAVSNTSEGIRFLQWWNERCLEHCYFETQFGLSTDQKWVSIAPCFFPTLHVSFNLGYNVAFWNSHERTLSPDGRGGYTVNGECPLVFFHFSSFDEKNPALLSKRAFAGREKKREDLQEVSFYYKERLSNFSSFPSSAAYAFDYMSDGKYISPTLRRAYASVLDELPTGHDPFDANGPVYTFAKKNYLFEAGGQYKPAGFGDAQTHSGKLQIINSLLKGILYVVGPNRFMNLSRLFVYLSSFRLNKKLWKL</sequence>
<dbReference type="Gene3D" id="3.90.550.10">
    <property type="entry name" value="Spore Coat Polysaccharide Biosynthesis Protein SpsA, Chain A"/>
    <property type="match status" value="1"/>
</dbReference>
<dbReference type="EMBL" id="CP007637">
    <property type="protein sequence ID" value="AIB35559.1"/>
    <property type="molecule type" value="Genomic_DNA"/>
</dbReference>
<evidence type="ECO:0008006" key="5">
    <source>
        <dbReference type="Google" id="ProtNLM"/>
    </source>
</evidence>
<dbReference type="RefSeq" id="WP_010211941.1">
    <property type="nucleotide sequence ID" value="NZ_AVQG01000002.1"/>
</dbReference>
<dbReference type="GeneID" id="45622292"/>
<dbReference type="eggNOG" id="COG1442">
    <property type="taxonomic scope" value="Bacteria"/>
</dbReference>
<evidence type="ECO:0000313" key="2">
    <source>
        <dbReference type="EMBL" id="ERH61118.1"/>
    </source>
</evidence>
<evidence type="ECO:0000313" key="3">
    <source>
        <dbReference type="Proteomes" id="UP000016504"/>
    </source>
</evidence>
<dbReference type="Proteomes" id="UP000027308">
    <property type="component" value="Chromosome"/>
</dbReference>
<organism evidence="1 4">
    <name type="scientific">Pseudomonas simiae</name>
    <dbReference type="NCBI Taxonomy" id="321846"/>
    <lineage>
        <taxon>Bacteria</taxon>
        <taxon>Pseudomonadati</taxon>
        <taxon>Pseudomonadota</taxon>
        <taxon>Gammaproteobacteria</taxon>
        <taxon>Pseudomonadales</taxon>
        <taxon>Pseudomonadaceae</taxon>
        <taxon>Pseudomonas</taxon>
    </lineage>
</organism>
<evidence type="ECO:0000313" key="4">
    <source>
        <dbReference type="Proteomes" id="UP000027308"/>
    </source>
</evidence>
<dbReference type="PATRIC" id="fig|1390371.3.peg.418"/>
<dbReference type="AlphaFoldDB" id="A0A1N7UI80"/>
<dbReference type="SUPFAM" id="SSF53448">
    <property type="entry name" value="Nucleotide-diphospho-sugar transferases"/>
    <property type="match status" value="1"/>
</dbReference>
<name>A0A1N7UI80_9PSED</name>
<reference evidence="1 4" key="2">
    <citation type="submission" date="2014-05" db="EMBL/GenBank/DDBJ databases">
        <title>Pseudomonas simiae WCS417.</title>
        <authorList>
            <person name="Berendsen R.L."/>
        </authorList>
    </citation>
    <scope>NUCLEOTIDE SEQUENCE [LARGE SCALE GENOMIC DNA]</scope>
    <source>
        <strain evidence="1 4">WCS417</strain>
    </source>
</reference>
<proteinExistence type="predicted"/>
<gene>
    <name evidence="2" type="ORF">O204_15330</name>
    <name evidence="1" type="ORF">PS417_08195</name>
</gene>
<dbReference type="Proteomes" id="UP000016504">
    <property type="component" value="Unassembled WGS sequence"/>
</dbReference>
<protein>
    <recommendedName>
        <fullName evidence="5">Glycosyl transferase</fullName>
    </recommendedName>
</protein>
<reference evidence="2 3" key="1">
    <citation type="submission" date="2013-08" db="EMBL/GenBank/DDBJ databases">
        <title>Biodegradation of aromatic compounds in biofilm forming Pseudomonas isolated from sewage sludge.</title>
        <authorList>
            <person name="Qureshi A."/>
            <person name="Ghosh S."/>
            <person name="Khardenavis A.A."/>
            <person name="Kapley A."/>
            <person name="Purohit H.J."/>
        </authorList>
    </citation>
    <scope>NUCLEOTIDE SEQUENCE [LARGE SCALE GENOMIC DNA]</scope>
    <source>
        <strain evidence="2 3">EGD-AQ6</strain>
    </source>
</reference>
<evidence type="ECO:0000313" key="1">
    <source>
        <dbReference type="EMBL" id="AIB35559.1"/>
    </source>
</evidence>
<accession>U1UXS9</accession>
<dbReference type="EMBL" id="AVQG01000002">
    <property type="protein sequence ID" value="ERH61118.1"/>
    <property type="molecule type" value="Genomic_DNA"/>
</dbReference>
<dbReference type="InterPro" id="IPR029044">
    <property type="entry name" value="Nucleotide-diphossugar_trans"/>
</dbReference>